<accession>A0ABY8ER91</accession>
<evidence type="ECO:0000313" key="3">
    <source>
        <dbReference type="EMBL" id="WFD48091.1"/>
    </source>
</evidence>
<dbReference type="InterPro" id="IPR002014">
    <property type="entry name" value="VHS_dom"/>
</dbReference>
<dbReference type="Proteomes" id="UP000818624">
    <property type="component" value="Chromosome 3"/>
</dbReference>
<dbReference type="Gene3D" id="1.25.40.90">
    <property type="match status" value="1"/>
</dbReference>
<keyword evidence="4" id="KW-1185">Reference proteome</keyword>
<organism evidence="3 4">
    <name type="scientific">Malassezia furfur</name>
    <name type="common">Pityriasis versicolor infection agent</name>
    <name type="synonym">Pityrosporum furfur</name>
    <dbReference type="NCBI Taxonomy" id="55194"/>
    <lineage>
        <taxon>Eukaryota</taxon>
        <taxon>Fungi</taxon>
        <taxon>Dikarya</taxon>
        <taxon>Basidiomycota</taxon>
        <taxon>Ustilaginomycotina</taxon>
        <taxon>Malasseziomycetes</taxon>
        <taxon>Malasseziales</taxon>
        <taxon>Malasseziaceae</taxon>
        <taxon>Malassezia</taxon>
    </lineage>
</organism>
<dbReference type="SUPFAM" id="SSF48464">
    <property type="entry name" value="ENTH/VHS domain"/>
    <property type="match status" value="1"/>
</dbReference>
<dbReference type="SUPFAM" id="SSF89009">
    <property type="entry name" value="GAT-like domain"/>
    <property type="match status" value="1"/>
</dbReference>
<evidence type="ECO:0000259" key="2">
    <source>
        <dbReference type="PROSITE" id="PS50179"/>
    </source>
</evidence>
<dbReference type="EMBL" id="CP046236">
    <property type="protein sequence ID" value="WFD48091.1"/>
    <property type="molecule type" value="Genomic_DNA"/>
</dbReference>
<dbReference type="PANTHER" id="PTHR47789:SF1">
    <property type="entry name" value="LAS SEVENTEEN-BINDING PROTEIN 5"/>
    <property type="match status" value="1"/>
</dbReference>
<dbReference type="InterPro" id="IPR008942">
    <property type="entry name" value="ENTH_VHS"/>
</dbReference>
<gene>
    <name evidence="3" type="ORF">GLX27_002759</name>
</gene>
<feature type="region of interest" description="Disordered" evidence="1">
    <location>
        <begin position="426"/>
        <end position="448"/>
    </location>
</feature>
<feature type="compositionally biased region" description="Low complexity" evidence="1">
    <location>
        <begin position="1"/>
        <end position="31"/>
    </location>
</feature>
<dbReference type="Pfam" id="PF00790">
    <property type="entry name" value="VHS"/>
    <property type="match status" value="1"/>
</dbReference>
<protein>
    <recommendedName>
        <fullName evidence="2">VHS domain-containing protein</fullName>
    </recommendedName>
</protein>
<dbReference type="PANTHER" id="PTHR47789">
    <property type="entry name" value="LAS SEVENTEEN-BINDING PROTEIN 5"/>
    <property type="match status" value="1"/>
</dbReference>
<reference evidence="3 4" key="1">
    <citation type="journal article" date="2020" name="Elife">
        <title>Loss of centromere function drives karyotype evolution in closely related Malassezia species.</title>
        <authorList>
            <person name="Sankaranarayanan S.R."/>
            <person name="Ianiri G."/>
            <person name="Coelho M.A."/>
            <person name="Reza M.H."/>
            <person name="Thimmappa B.C."/>
            <person name="Ganguly P."/>
            <person name="Vadnala R.N."/>
            <person name="Sun S."/>
            <person name="Siddharthan R."/>
            <person name="Tellgren-Roth C."/>
            <person name="Dawson T.L."/>
            <person name="Heitman J."/>
            <person name="Sanyal K."/>
        </authorList>
    </citation>
    <scope>NUCLEOTIDE SEQUENCE [LARGE SCALE GENOMIC DNA]</scope>
    <source>
        <strain evidence="3">CBS14141</strain>
    </source>
</reference>
<dbReference type="SMART" id="SM00288">
    <property type="entry name" value="VHS"/>
    <property type="match status" value="1"/>
</dbReference>
<evidence type="ECO:0000313" key="4">
    <source>
        <dbReference type="Proteomes" id="UP000818624"/>
    </source>
</evidence>
<dbReference type="CDD" id="cd16980">
    <property type="entry name" value="VHS_Lsb5"/>
    <property type="match status" value="1"/>
</dbReference>
<dbReference type="PROSITE" id="PS50179">
    <property type="entry name" value="VHS"/>
    <property type="match status" value="1"/>
</dbReference>
<sequence>MPAEAAPTAPAAQAADTGIHLPNPANLLPNASNIHVPHPHVHVPHPHLSASSAIEQSVQQLCTEKYAENSYDDLAELSDLIEQTPNGTAQSSRAIRKQLKYGNVHQQKRALTVLEGLVEMGSKEYQHHFADERLVERIKYIANSVTSDAGVRRKLMLILLSWRRHFMHDPTMALVTSLYGQCGGIDHTATLYAARKDRAEERVRAGRESSLARDYVRPGITSVQGTIEKARNDANLLLAAMVDAQRHSVPILEDYAVQGHVDEVLTVQKELVKYIHAVNDEEHLNSLVQANDMIVDVLQRLQVASTGGKLSTHPLGTEPPATQNIIAQAVRRLSIVVEQADGEAEPSNRLPELSRQIDASLVANSGFTTSAPSRAPMEDYDTDSDADELDMDVVAQNTRAAKGVMDTQPPASSDVPASSVPFLGKATAAGTSHPGAAPAIVGTLHPTQ</sequence>
<dbReference type="InterPro" id="IPR045007">
    <property type="entry name" value="LSB5"/>
</dbReference>
<proteinExistence type="predicted"/>
<feature type="region of interest" description="Disordered" evidence="1">
    <location>
        <begin position="1"/>
        <end position="46"/>
    </location>
</feature>
<name>A0ABY8ER91_MALFU</name>
<feature type="domain" description="VHS" evidence="2">
    <location>
        <begin position="61"/>
        <end position="179"/>
    </location>
</feature>
<evidence type="ECO:0000256" key="1">
    <source>
        <dbReference type="SAM" id="MobiDB-lite"/>
    </source>
</evidence>